<evidence type="ECO:0000313" key="7">
    <source>
        <dbReference type="Proteomes" id="UP000327118"/>
    </source>
</evidence>
<evidence type="ECO:0000313" key="6">
    <source>
        <dbReference type="EMBL" id="KAE8353764.1"/>
    </source>
</evidence>
<protein>
    <submittedName>
        <fullName evidence="6">Amidase signature domain-containing protein</fullName>
    </submittedName>
</protein>
<dbReference type="GO" id="GO:0016787">
    <property type="term" value="F:hydrolase activity"/>
    <property type="evidence" value="ECO:0007669"/>
    <property type="project" value="UniProtKB-KW"/>
</dbReference>
<evidence type="ECO:0000256" key="1">
    <source>
        <dbReference type="ARBA" id="ARBA00009199"/>
    </source>
</evidence>
<name>A0A5N6Z7Y6_9EURO</name>
<feature type="active site" description="Charge relay system" evidence="3">
    <location>
        <position position="157"/>
    </location>
</feature>
<keyword evidence="7" id="KW-1185">Reference proteome</keyword>
<dbReference type="EMBL" id="ML739089">
    <property type="protein sequence ID" value="KAE8353764.1"/>
    <property type="molecule type" value="Genomic_DNA"/>
</dbReference>
<dbReference type="AlphaFoldDB" id="A0A5N6Z7Y6"/>
<dbReference type="InterPro" id="IPR036928">
    <property type="entry name" value="AS_sf"/>
</dbReference>
<accession>A0A5N6Z7Y6</accession>
<feature type="domain" description="Amidase" evidence="5">
    <location>
        <begin position="101"/>
        <end position="567"/>
    </location>
</feature>
<proteinExistence type="inferred from homology"/>
<keyword evidence="2" id="KW-0378">Hydrolase</keyword>
<feature type="binding site" evidence="4">
    <location>
        <begin position="253"/>
        <end position="256"/>
    </location>
    <ligand>
        <name>substrate</name>
    </ligand>
</feature>
<dbReference type="SUPFAM" id="SSF75304">
    <property type="entry name" value="Amidase signature (AS) enzymes"/>
    <property type="match status" value="1"/>
</dbReference>
<comment type="similarity">
    <text evidence="1">Belongs to the amidase family.</text>
</comment>
<dbReference type="PIRSF" id="PIRSF001221">
    <property type="entry name" value="Amidase_fungi"/>
    <property type="match status" value="1"/>
</dbReference>
<dbReference type="PANTHER" id="PTHR46072:SF6">
    <property type="entry name" value="AMIDASE, PUTATIVE (AFU_ORTHOLOGUE AFUA_1G14530)-RELATED"/>
    <property type="match status" value="1"/>
</dbReference>
<organism evidence="6 7">
    <name type="scientific">Aspergillus coremiiformis</name>
    <dbReference type="NCBI Taxonomy" id="138285"/>
    <lineage>
        <taxon>Eukaryota</taxon>
        <taxon>Fungi</taxon>
        <taxon>Dikarya</taxon>
        <taxon>Ascomycota</taxon>
        <taxon>Pezizomycotina</taxon>
        <taxon>Eurotiomycetes</taxon>
        <taxon>Eurotiomycetidae</taxon>
        <taxon>Eurotiales</taxon>
        <taxon>Aspergillaceae</taxon>
        <taxon>Aspergillus</taxon>
        <taxon>Aspergillus subgen. Circumdati</taxon>
    </lineage>
</organism>
<dbReference type="InterPro" id="IPR023631">
    <property type="entry name" value="Amidase_dom"/>
</dbReference>
<evidence type="ECO:0000256" key="2">
    <source>
        <dbReference type="ARBA" id="ARBA00022801"/>
    </source>
</evidence>
<feature type="binding site" evidence="4">
    <location>
        <position position="232"/>
    </location>
    <ligand>
        <name>substrate</name>
    </ligand>
</feature>
<dbReference type="Gene3D" id="3.90.1300.10">
    <property type="entry name" value="Amidase signature (AS) domain"/>
    <property type="match status" value="1"/>
</dbReference>
<sequence length="590" mass="65146">MRNPTKMTDSTPSYPAIARRKQAHLESQIPAEWKLPTSSIPPGMLSLEDSITKAQQYQRVNVMGIPRTCGVLNSTELEITENWDIRGLLRVIAEKRYTTEDVVRAFCKRAAIAHQLTRCLSEPLFDRALQRAKSLDRHLQKSGKPIGPLHGLPVSIKDSFHVKGVDSTTGIVGLAFQPATENSPLVDLLESLGAVIIGKTNVPQTMGALDSCNYLFGRTLNPLNRQWTAGGSTGGEGVLIAMRGSMVGFGTDVGGSIRVPAMCNGIYGFKPSVGRVPYRGQEKGHMPGKGRVSMQAVAGPLVRSVADLGAIMEEIVPRAELFAEDCIPGRWQGEFPFRLPETQARNVTIGVLRSDGIVEPLPPIARVLDEVAQALRRTPGIDVVEIPVPPAFTKCQAVAGRLMIVDGGNPMMDLIEGTGEPLIPWLQSWMKRRRELTLSQLGQLQDQRSLLERELLKMWTLNSGSERRIDAIIHPVAPHPVPEIDRYNAVGYTSSFVLLDYPTGTIPVRPVRESDLEIGKEMDAPVLGSWDKANRLLWNEQTVNRRVYLDSPLSIQVITPKQRDYELFRAMEIIDRAVKVRDGEKMAAKL</sequence>
<evidence type="ECO:0000259" key="5">
    <source>
        <dbReference type="Pfam" id="PF01425"/>
    </source>
</evidence>
<reference evidence="7" key="1">
    <citation type="submission" date="2019-04" db="EMBL/GenBank/DDBJ databases">
        <title>Friends and foes A comparative genomics studyof 23 Aspergillus species from section Flavi.</title>
        <authorList>
            <consortium name="DOE Joint Genome Institute"/>
            <person name="Kjaerbolling I."/>
            <person name="Vesth T."/>
            <person name="Frisvad J.C."/>
            <person name="Nybo J.L."/>
            <person name="Theobald S."/>
            <person name="Kildgaard S."/>
            <person name="Isbrandt T."/>
            <person name="Kuo A."/>
            <person name="Sato A."/>
            <person name="Lyhne E.K."/>
            <person name="Kogle M.E."/>
            <person name="Wiebenga A."/>
            <person name="Kun R.S."/>
            <person name="Lubbers R.J."/>
            <person name="Makela M.R."/>
            <person name="Barry K."/>
            <person name="Chovatia M."/>
            <person name="Clum A."/>
            <person name="Daum C."/>
            <person name="Haridas S."/>
            <person name="He G."/>
            <person name="LaButti K."/>
            <person name="Lipzen A."/>
            <person name="Mondo S."/>
            <person name="Riley R."/>
            <person name="Salamov A."/>
            <person name="Simmons B.A."/>
            <person name="Magnuson J.K."/>
            <person name="Henrissat B."/>
            <person name="Mortensen U.H."/>
            <person name="Larsen T.O."/>
            <person name="Devries R.P."/>
            <person name="Grigoriev I.V."/>
            <person name="Machida M."/>
            <person name="Baker S.E."/>
            <person name="Andersen M.R."/>
        </authorList>
    </citation>
    <scope>NUCLEOTIDE SEQUENCE [LARGE SCALE GENOMIC DNA]</scope>
    <source>
        <strain evidence="7">CBS 553.77</strain>
    </source>
</reference>
<evidence type="ECO:0000256" key="3">
    <source>
        <dbReference type="PIRSR" id="PIRSR001221-1"/>
    </source>
</evidence>
<evidence type="ECO:0000256" key="4">
    <source>
        <dbReference type="PIRSR" id="PIRSR001221-2"/>
    </source>
</evidence>
<gene>
    <name evidence="6" type="ORF">BDV28DRAFT_100833</name>
</gene>
<feature type="active site" description="Charge relay system" evidence="3">
    <location>
        <position position="232"/>
    </location>
</feature>
<feature type="active site" description="Acyl-ester intermediate" evidence="3">
    <location>
        <position position="256"/>
    </location>
</feature>
<feature type="binding site" evidence="4">
    <location>
        <position position="206"/>
    </location>
    <ligand>
        <name>substrate</name>
    </ligand>
</feature>
<dbReference type="PANTHER" id="PTHR46072">
    <property type="entry name" value="AMIDASE-RELATED-RELATED"/>
    <property type="match status" value="1"/>
</dbReference>
<dbReference type="OrthoDB" id="6428749at2759"/>
<dbReference type="Pfam" id="PF01425">
    <property type="entry name" value="Amidase"/>
    <property type="match status" value="1"/>
</dbReference>
<dbReference type="Proteomes" id="UP000327118">
    <property type="component" value="Unassembled WGS sequence"/>
</dbReference>